<evidence type="ECO:0000256" key="6">
    <source>
        <dbReference type="ARBA" id="ARBA00022837"/>
    </source>
</evidence>
<comment type="cofactor">
    <cofactor evidence="1 11">
        <name>Ca(2+)</name>
        <dbReference type="ChEBI" id="CHEBI:29108"/>
    </cofactor>
</comment>
<feature type="binding site" evidence="11">
    <location>
        <position position="408"/>
    </location>
    <ligand>
        <name>Ca(2+)</name>
        <dbReference type="ChEBI" id="CHEBI:29108"/>
    </ligand>
</feature>
<feature type="binding site" evidence="11">
    <location>
        <position position="168"/>
    </location>
    <ligand>
        <name>Ca(2+)</name>
        <dbReference type="ChEBI" id="CHEBI:29108"/>
    </ligand>
</feature>
<dbReference type="OMA" id="RDEHMGC"/>
<dbReference type="GO" id="GO:0045134">
    <property type="term" value="F:UDP phosphatase activity"/>
    <property type="evidence" value="ECO:0007669"/>
    <property type="project" value="TreeGrafter"/>
</dbReference>
<proteinExistence type="inferred from homology"/>
<feature type="transmembrane region" description="Helical" evidence="12">
    <location>
        <begin position="30"/>
        <end position="49"/>
    </location>
</feature>
<evidence type="ECO:0000256" key="10">
    <source>
        <dbReference type="ARBA" id="ARBA00074431"/>
    </source>
</evidence>
<protein>
    <recommendedName>
        <fullName evidence="10">Apyrase</fullName>
        <ecNumber evidence="2">3.6.1.5</ecNumber>
    </recommendedName>
</protein>
<keyword evidence="12" id="KW-0812">Transmembrane</keyword>
<accession>A0A9Q0M8W1</accession>
<feature type="binding site" evidence="11">
    <location>
        <position position="285"/>
    </location>
    <ligand>
        <name>Ca(2+)</name>
        <dbReference type="ChEBI" id="CHEBI:29108"/>
    </ligand>
</feature>
<evidence type="ECO:0000313" key="14">
    <source>
        <dbReference type="Proteomes" id="UP001142055"/>
    </source>
</evidence>
<evidence type="ECO:0000256" key="12">
    <source>
        <dbReference type="SAM" id="Phobius"/>
    </source>
</evidence>
<dbReference type="GO" id="GO:0030166">
    <property type="term" value="P:proteoglycan biosynthetic process"/>
    <property type="evidence" value="ECO:0007669"/>
    <property type="project" value="TreeGrafter"/>
</dbReference>
<gene>
    <name evidence="13" type="ORF">RDWZM_006625</name>
</gene>
<comment type="similarity">
    <text evidence="8">Belongs to the apyrase family.</text>
</comment>
<keyword evidence="4 11" id="KW-0479">Metal-binding</keyword>
<sequence>MRDWRKAIRTPISYSVPGSSSNLIRQQTNFVSFVIITGTFVLLTIYIFAPISSTRSSALEDEHGHQHERPVQCKLSNEAESIPYNNTYPLTSIETLDDGRLKYRLAVVADLDKKSRQANKGDKWISYMLYGELIFDPYTTNAQLKWDADELKLSSDFSSGGRGMELSDLVVFNGHLYTCDDRTGIVYEVQDKQLIPWVILRNGNGQNSPKGFKCEWMLVKDEYLYVGGLGKEWTSPSGDVVLNHDPQWVKRISPNGHVEHIDWRPRYLELLRTAGIDPPGYLIHEAAVWSSKNKQWYFLPRRASKESYNDELDEQRGTNILLSADESFNTLNLTQNVGPLLPTHGFSSVKLVPLPREVKLNPSGSEIAIALKSEEDKNLISTYATVLRLPDGHVILPEMKISSKHKYEGVEFI</sequence>
<keyword evidence="12" id="KW-1133">Transmembrane helix</keyword>
<dbReference type="PANTHER" id="PTHR13023">
    <property type="entry name" value="APYRASE"/>
    <property type="match status" value="1"/>
</dbReference>
<evidence type="ECO:0000256" key="7">
    <source>
        <dbReference type="ARBA" id="ARBA00023240"/>
    </source>
</evidence>
<feature type="binding site" evidence="11">
    <location>
        <position position="215"/>
    </location>
    <ligand>
        <name>Ca(2+)</name>
        <dbReference type="ChEBI" id="CHEBI:29108"/>
    </ligand>
</feature>
<dbReference type="InterPro" id="IPR009283">
    <property type="entry name" value="Apyrase"/>
</dbReference>
<feature type="binding site" evidence="11">
    <location>
        <position position="347"/>
    </location>
    <ligand>
        <name>Ca(2+)</name>
        <dbReference type="ChEBI" id="CHEBI:29108"/>
    </ligand>
</feature>
<organism evidence="13 14">
    <name type="scientific">Blomia tropicalis</name>
    <name type="common">Mite</name>
    <dbReference type="NCBI Taxonomy" id="40697"/>
    <lineage>
        <taxon>Eukaryota</taxon>
        <taxon>Metazoa</taxon>
        <taxon>Ecdysozoa</taxon>
        <taxon>Arthropoda</taxon>
        <taxon>Chelicerata</taxon>
        <taxon>Arachnida</taxon>
        <taxon>Acari</taxon>
        <taxon>Acariformes</taxon>
        <taxon>Sarcoptiformes</taxon>
        <taxon>Astigmata</taxon>
        <taxon>Glycyphagoidea</taxon>
        <taxon>Echimyopodidae</taxon>
        <taxon>Blomia</taxon>
    </lineage>
</organism>
<evidence type="ECO:0000256" key="8">
    <source>
        <dbReference type="ARBA" id="ARBA00025738"/>
    </source>
</evidence>
<keyword evidence="6 11" id="KW-0106">Calcium</keyword>
<keyword evidence="7" id="KW-1199">Hemostasis impairing toxin</keyword>
<dbReference type="Proteomes" id="UP001142055">
    <property type="component" value="Chromosome 2"/>
</dbReference>
<keyword evidence="12" id="KW-0472">Membrane</keyword>
<keyword evidence="14" id="KW-1185">Reference proteome</keyword>
<evidence type="ECO:0000256" key="4">
    <source>
        <dbReference type="ARBA" id="ARBA00022723"/>
    </source>
</evidence>
<evidence type="ECO:0000256" key="2">
    <source>
        <dbReference type="ARBA" id="ARBA00012148"/>
    </source>
</evidence>
<evidence type="ECO:0000256" key="5">
    <source>
        <dbReference type="ARBA" id="ARBA00022801"/>
    </source>
</evidence>
<dbReference type="SUPFAM" id="SSF101887">
    <property type="entry name" value="Apyrase"/>
    <property type="match status" value="1"/>
</dbReference>
<dbReference type="InterPro" id="IPR036258">
    <property type="entry name" value="Apyrase_sf"/>
</dbReference>
<dbReference type="PANTHER" id="PTHR13023:SF3">
    <property type="entry name" value="SOLUBLE CALCIUM-ACTIVATED NUCLEOTIDASE 1"/>
    <property type="match status" value="1"/>
</dbReference>
<evidence type="ECO:0000256" key="11">
    <source>
        <dbReference type="PIRSR" id="PIRSR609283-1"/>
    </source>
</evidence>
<dbReference type="EMBL" id="JAPWDV010000002">
    <property type="protein sequence ID" value="KAJ6220813.1"/>
    <property type="molecule type" value="Genomic_DNA"/>
</dbReference>
<comment type="catalytic activity">
    <reaction evidence="9">
        <text>a ribonucleoside 5'-triphosphate + 2 H2O = a ribonucleoside 5'-phosphate + 2 phosphate + 2 H(+)</text>
        <dbReference type="Rhea" id="RHEA:36795"/>
        <dbReference type="ChEBI" id="CHEBI:15377"/>
        <dbReference type="ChEBI" id="CHEBI:15378"/>
        <dbReference type="ChEBI" id="CHEBI:43474"/>
        <dbReference type="ChEBI" id="CHEBI:58043"/>
        <dbReference type="ChEBI" id="CHEBI:61557"/>
        <dbReference type="EC" id="3.6.1.5"/>
    </reaction>
    <physiologicalReaction direction="left-to-right" evidence="9">
        <dbReference type="Rhea" id="RHEA:36796"/>
    </physiologicalReaction>
</comment>
<name>A0A9Q0M8W1_BLOTA</name>
<dbReference type="EC" id="3.6.1.5" evidence="2"/>
<keyword evidence="5" id="KW-0378">Hydrolase</keyword>
<dbReference type="GO" id="GO:0004382">
    <property type="term" value="F:GDP phosphatase activity"/>
    <property type="evidence" value="ECO:0007669"/>
    <property type="project" value="TreeGrafter"/>
</dbReference>
<dbReference type="GO" id="GO:0004050">
    <property type="term" value="F:apyrase activity"/>
    <property type="evidence" value="ECO:0007669"/>
    <property type="project" value="UniProtKB-EC"/>
</dbReference>
<comment type="caution">
    <text evidence="13">The sequence shown here is derived from an EMBL/GenBank/DDBJ whole genome shotgun (WGS) entry which is preliminary data.</text>
</comment>
<dbReference type="Gene3D" id="2.120.10.100">
    <property type="entry name" value="Apyrase"/>
    <property type="match status" value="1"/>
</dbReference>
<evidence type="ECO:0000256" key="9">
    <source>
        <dbReference type="ARBA" id="ARBA00047297"/>
    </source>
</evidence>
<dbReference type="Pfam" id="PF06079">
    <property type="entry name" value="Apyrase"/>
    <property type="match status" value="1"/>
</dbReference>
<keyword evidence="3" id="KW-1201">Platelet aggregation inhibiting toxin</keyword>
<keyword evidence="7" id="KW-0800">Toxin</keyword>
<evidence type="ECO:0000256" key="1">
    <source>
        <dbReference type="ARBA" id="ARBA00001913"/>
    </source>
</evidence>
<reference evidence="13" key="1">
    <citation type="submission" date="2022-12" db="EMBL/GenBank/DDBJ databases">
        <title>Genome assemblies of Blomia tropicalis.</title>
        <authorList>
            <person name="Cui Y."/>
        </authorList>
    </citation>
    <scope>NUCLEOTIDE SEQUENCE</scope>
    <source>
        <tissue evidence="13">Adult mites</tissue>
    </source>
</reference>
<evidence type="ECO:0000313" key="13">
    <source>
        <dbReference type="EMBL" id="KAJ6220813.1"/>
    </source>
</evidence>
<dbReference type="AlphaFoldDB" id="A0A9Q0M8W1"/>
<dbReference type="GO" id="GO:0005509">
    <property type="term" value="F:calcium ion binding"/>
    <property type="evidence" value="ECO:0007669"/>
    <property type="project" value="InterPro"/>
</dbReference>
<evidence type="ECO:0000256" key="3">
    <source>
        <dbReference type="ARBA" id="ARBA00022442"/>
    </source>
</evidence>
<dbReference type="FunFam" id="2.120.10.100:FF:000001">
    <property type="entry name" value="Soluble calcium-activated nucleotidase 1"/>
    <property type="match status" value="1"/>
</dbReference>
<feature type="binding site" evidence="11">
    <location>
        <position position="167"/>
    </location>
    <ligand>
        <name>Ca(2+)</name>
        <dbReference type="ChEBI" id="CHEBI:29108"/>
    </ligand>
</feature>